<dbReference type="AlphaFoldDB" id="A0A1J5PPI2"/>
<organism evidence="1">
    <name type="scientific">mine drainage metagenome</name>
    <dbReference type="NCBI Taxonomy" id="410659"/>
    <lineage>
        <taxon>unclassified sequences</taxon>
        <taxon>metagenomes</taxon>
        <taxon>ecological metagenomes</taxon>
    </lineage>
</organism>
<dbReference type="EMBL" id="MLJW01004693">
    <property type="protein sequence ID" value="OIQ69492.1"/>
    <property type="molecule type" value="Genomic_DNA"/>
</dbReference>
<comment type="caution">
    <text evidence="1">The sequence shown here is derived from an EMBL/GenBank/DDBJ whole genome shotgun (WGS) entry which is preliminary data.</text>
</comment>
<reference evidence="1" key="1">
    <citation type="submission" date="2016-10" db="EMBL/GenBank/DDBJ databases">
        <title>Sequence of Gallionella enrichment culture.</title>
        <authorList>
            <person name="Poehlein A."/>
            <person name="Muehling M."/>
            <person name="Daniel R."/>
        </authorList>
    </citation>
    <scope>NUCLEOTIDE SEQUENCE</scope>
</reference>
<evidence type="ECO:0000313" key="1">
    <source>
        <dbReference type="EMBL" id="OIQ69492.1"/>
    </source>
</evidence>
<gene>
    <name evidence="1" type="ORF">GALL_489060</name>
</gene>
<accession>A0A1J5PPI2</accession>
<sequence>MLYPVISLRLRSSIRESKAPKPAVVLLPEMVISAKSANFAFTLPIAAHPPFPLKSVARNSSNQIIPDLAMPSSVLVVDEVFIGLRTPSIMVVTKLRSGWPTIVMVSRPSETLNGNVSGHGCPWYLALLRASLALVNFVSVMSSSFAAGHMALGSAVPGSVTCNGISYS</sequence>
<protein>
    <submittedName>
        <fullName evidence="1">Uncharacterized protein</fullName>
    </submittedName>
</protein>
<proteinExistence type="predicted"/>
<name>A0A1J5PPI2_9ZZZZ</name>